<dbReference type="GO" id="GO:0005524">
    <property type="term" value="F:ATP binding"/>
    <property type="evidence" value="ECO:0007669"/>
    <property type="project" value="UniProtKB-KW"/>
</dbReference>
<dbReference type="Pfam" id="PF00270">
    <property type="entry name" value="DEAD"/>
    <property type="match status" value="1"/>
</dbReference>
<evidence type="ECO:0000256" key="2">
    <source>
        <dbReference type="ARBA" id="ARBA00022741"/>
    </source>
</evidence>
<dbReference type="PROSITE" id="PS51192">
    <property type="entry name" value="HELICASE_ATP_BIND_1"/>
    <property type="match status" value="1"/>
</dbReference>
<evidence type="ECO:0000256" key="1">
    <source>
        <dbReference type="ARBA" id="ARBA00012552"/>
    </source>
</evidence>
<evidence type="ECO:0000256" key="4">
    <source>
        <dbReference type="ARBA" id="ARBA00022806"/>
    </source>
</evidence>
<dbReference type="InterPro" id="IPR011545">
    <property type="entry name" value="DEAD/DEAH_box_helicase_dom"/>
</dbReference>
<evidence type="ECO:0000256" key="7">
    <source>
        <dbReference type="ARBA" id="ARBA00060772"/>
    </source>
</evidence>
<evidence type="ECO:0000259" key="8">
    <source>
        <dbReference type="PROSITE" id="PS51192"/>
    </source>
</evidence>
<dbReference type="Proteomes" id="UP000801492">
    <property type="component" value="Unassembled WGS sequence"/>
</dbReference>
<comment type="caution">
    <text evidence="10">The sequence shown here is derived from an EMBL/GenBank/DDBJ whole genome shotgun (WGS) entry which is preliminary data.</text>
</comment>
<dbReference type="SMART" id="SM00487">
    <property type="entry name" value="DEXDc"/>
    <property type="match status" value="1"/>
</dbReference>
<accession>A0A8K0FZU3</accession>
<dbReference type="GO" id="GO:0005634">
    <property type="term" value="C:nucleus"/>
    <property type="evidence" value="ECO:0007669"/>
    <property type="project" value="TreeGrafter"/>
</dbReference>
<keyword evidence="2" id="KW-0547">Nucleotide-binding</keyword>
<dbReference type="InterPro" id="IPR027417">
    <property type="entry name" value="P-loop_NTPase"/>
</dbReference>
<dbReference type="AlphaFoldDB" id="A0A8K0FZU3"/>
<dbReference type="PANTHER" id="PTHR18934:SF257">
    <property type="entry name" value="ATP-DEPENDENT RNA HELICASE DHX30"/>
    <property type="match status" value="1"/>
</dbReference>
<protein>
    <recommendedName>
        <fullName evidence="1">RNA helicase</fullName>
        <ecNumber evidence="1">3.6.4.13</ecNumber>
    </recommendedName>
</protein>
<feature type="domain" description="Helicase ATP-binding" evidence="8">
    <location>
        <begin position="302"/>
        <end position="470"/>
    </location>
</feature>
<organism evidence="10 11">
    <name type="scientific">Ignelater luminosus</name>
    <name type="common">Cucubano</name>
    <name type="synonym">Pyrophorus luminosus</name>
    <dbReference type="NCBI Taxonomy" id="2038154"/>
    <lineage>
        <taxon>Eukaryota</taxon>
        <taxon>Metazoa</taxon>
        <taxon>Ecdysozoa</taxon>
        <taxon>Arthropoda</taxon>
        <taxon>Hexapoda</taxon>
        <taxon>Insecta</taxon>
        <taxon>Pterygota</taxon>
        <taxon>Neoptera</taxon>
        <taxon>Endopterygota</taxon>
        <taxon>Coleoptera</taxon>
        <taxon>Polyphaga</taxon>
        <taxon>Elateriformia</taxon>
        <taxon>Elateroidea</taxon>
        <taxon>Elateridae</taxon>
        <taxon>Agrypninae</taxon>
        <taxon>Pyrophorini</taxon>
        <taxon>Ignelater</taxon>
    </lineage>
</organism>
<dbReference type="InterPro" id="IPR014001">
    <property type="entry name" value="Helicase_ATP-bd"/>
</dbReference>
<dbReference type="InterPro" id="IPR002464">
    <property type="entry name" value="DNA/RNA_helicase_DEAH_CS"/>
</dbReference>
<dbReference type="Pfam" id="PF04408">
    <property type="entry name" value="WHD_HA2"/>
    <property type="match status" value="1"/>
</dbReference>
<dbReference type="SMART" id="SM00490">
    <property type="entry name" value="HELICc"/>
    <property type="match status" value="1"/>
</dbReference>
<evidence type="ECO:0000256" key="6">
    <source>
        <dbReference type="ARBA" id="ARBA00022884"/>
    </source>
</evidence>
<dbReference type="OrthoDB" id="5600252at2759"/>
<evidence type="ECO:0000259" key="9">
    <source>
        <dbReference type="PROSITE" id="PS51194"/>
    </source>
</evidence>
<dbReference type="PROSITE" id="PS51194">
    <property type="entry name" value="HELICASE_CTER"/>
    <property type="match status" value="1"/>
</dbReference>
<dbReference type="PANTHER" id="PTHR18934">
    <property type="entry name" value="ATP-DEPENDENT RNA HELICASE"/>
    <property type="match status" value="1"/>
</dbReference>
<sequence length="1041" mass="119071">MWHCIYKISWPKSMHFLGEAMGKKGASHAAAKSAVVWLRKNNFMDDFGKPIFIHNIKSASNLNTKLLQPKTLVLGNRIHSYTTSSKTDLKDTPENKPETLTKANEDIKNIKALYPVPKSTLHNIFQILCSELKQNNLKLIPQYKYIKQKGSTMWMCTYNLKWPELITFSEAAYTKQEASYKTALLALKWLMENEKITKEGKPLIYDKVEVKKITKQSYPTLTISNSVCKKMHQIENIFKNNLVNQLVADLDNGEDGAGQETEQLEQQWPETNRRRQKFVGLQFYEAKEPTKLPISDYKNQIIDTLQKHQVVIIKGEPGCGKSTRVPQYVLEAWAREDDGQPCRIVVTQPRRIAAISLAERVATEREESVGNTVGFHVRLNSNFNNRTGHIMYCTTGILLRRLQQDPKIFDCSHIILDEAHERDVNTDLLMNLIRHALTSNPNLKLLVMSATLEAKLFQDYFNNAPILNIPGFTYPVKQHFLTESKNLPKTYEMCAGKIPSVVAEEVVQVIRHIHKSRPEGAILCFLPGWDEIMKVYKLIPESQSLHVLCLHSKLDIHEQRKIFNRPPPGVRKIILATNIAETSITIDDVVYVVDTGIHKEERFDVEKGVNCIDNYWISQASATQRKGRAGRCQPGESYHLYPQLKHNEFQPHSIPEILRTSLTKIVLDSKVYSNNMNAVEFLEQLICPPDKGAVESAVEELKELELLDENENLTPLGRTLSEFQLAPKLSKAMVNSIIFKCVTPMIDIATLFSADSPIFSKTLGGQIEIKDVKRQFSKNSDHLSLMRIYEMWLDYIEEEEFNSASGFCFDKGLIEPKLKVIQKLSQIHSDYLRKGLKKVLPLADDYSDNDELVKAVLLSGVGNVLQHRSWDIVKGRMKKTNVLITKHNQKATVTTESVNSRKGQFPSDFLLYINETLSNLRHTTIVRETSVISALAVLLFKNGQLEIEEVAKENYSQKISSSDQVLLNLQGTKIKILCDRTQAVAIKRCKEILRECMQFYIFQLTRGQDYNAEVNFYWNEILRNLNDILISQNLNDNLDRM</sequence>
<dbReference type="GO" id="GO:0002151">
    <property type="term" value="F:G-quadruplex RNA binding"/>
    <property type="evidence" value="ECO:0007669"/>
    <property type="project" value="TreeGrafter"/>
</dbReference>
<proteinExistence type="inferred from homology"/>
<keyword evidence="3" id="KW-0378">Hydrolase</keyword>
<reference evidence="10" key="1">
    <citation type="submission" date="2019-08" db="EMBL/GenBank/DDBJ databases">
        <title>The genome of the North American firefly Photinus pyralis.</title>
        <authorList>
            <consortium name="Photinus pyralis genome working group"/>
            <person name="Fallon T.R."/>
            <person name="Sander Lower S.E."/>
            <person name="Weng J.-K."/>
        </authorList>
    </citation>
    <scope>NUCLEOTIDE SEQUENCE</scope>
    <source>
        <strain evidence="10">TRF0915ILg1</strain>
        <tissue evidence="10">Whole body</tissue>
    </source>
</reference>
<evidence type="ECO:0000313" key="11">
    <source>
        <dbReference type="Proteomes" id="UP000801492"/>
    </source>
</evidence>
<keyword evidence="6" id="KW-0694">RNA-binding</keyword>
<dbReference type="CDD" id="cd18791">
    <property type="entry name" value="SF2_C_RHA"/>
    <property type="match status" value="1"/>
</dbReference>
<comment type="similarity">
    <text evidence="7">Belongs to the DExH box helicase family.</text>
</comment>
<dbReference type="SMART" id="SM00847">
    <property type="entry name" value="HA2"/>
    <property type="match status" value="1"/>
</dbReference>
<dbReference type="InterPro" id="IPR048333">
    <property type="entry name" value="HA2_WH"/>
</dbReference>
<gene>
    <name evidence="10" type="ORF">ILUMI_25670</name>
</gene>
<dbReference type="Gene3D" id="3.40.50.300">
    <property type="entry name" value="P-loop containing nucleotide triphosphate hydrolases"/>
    <property type="match status" value="2"/>
</dbReference>
<feature type="domain" description="Helicase C-terminal" evidence="9">
    <location>
        <begin position="505"/>
        <end position="673"/>
    </location>
</feature>
<dbReference type="SUPFAM" id="SSF52540">
    <property type="entry name" value="P-loop containing nucleoside triphosphate hydrolases"/>
    <property type="match status" value="1"/>
</dbReference>
<dbReference type="GO" id="GO:0003724">
    <property type="term" value="F:RNA helicase activity"/>
    <property type="evidence" value="ECO:0007669"/>
    <property type="project" value="UniProtKB-EC"/>
</dbReference>
<dbReference type="CDD" id="cd17917">
    <property type="entry name" value="DEXHc_RHA-like"/>
    <property type="match status" value="1"/>
</dbReference>
<dbReference type="Gene3D" id="1.20.120.1080">
    <property type="match status" value="1"/>
</dbReference>
<keyword evidence="5" id="KW-0067">ATP-binding</keyword>
<dbReference type="Pfam" id="PF00271">
    <property type="entry name" value="Helicase_C"/>
    <property type="match status" value="1"/>
</dbReference>
<dbReference type="Gene3D" id="3.30.160.20">
    <property type="match status" value="2"/>
</dbReference>
<dbReference type="PROSITE" id="PS00690">
    <property type="entry name" value="DEAH_ATP_HELICASE"/>
    <property type="match status" value="1"/>
</dbReference>
<keyword evidence="4" id="KW-0347">Helicase</keyword>
<dbReference type="InterPro" id="IPR007502">
    <property type="entry name" value="Helicase-assoc_dom"/>
</dbReference>
<name>A0A8K0FZU3_IGNLU</name>
<evidence type="ECO:0000313" key="10">
    <source>
        <dbReference type="EMBL" id="KAF2880499.1"/>
    </source>
</evidence>
<evidence type="ECO:0000256" key="3">
    <source>
        <dbReference type="ARBA" id="ARBA00022801"/>
    </source>
</evidence>
<dbReference type="GO" id="GO:0003678">
    <property type="term" value="F:DNA helicase activity"/>
    <property type="evidence" value="ECO:0007669"/>
    <property type="project" value="TreeGrafter"/>
</dbReference>
<dbReference type="GO" id="GO:0016787">
    <property type="term" value="F:hydrolase activity"/>
    <property type="evidence" value="ECO:0007669"/>
    <property type="project" value="UniProtKB-KW"/>
</dbReference>
<dbReference type="EC" id="3.6.4.13" evidence="1"/>
<evidence type="ECO:0000256" key="5">
    <source>
        <dbReference type="ARBA" id="ARBA00022840"/>
    </source>
</evidence>
<keyword evidence="11" id="KW-1185">Reference proteome</keyword>
<dbReference type="FunFam" id="3.40.50.300:FF:000526">
    <property type="entry name" value="DExH-box ATP-dependent RNA helicase DExH3"/>
    <property type="match status" value="1"/>
</dbReference>
<dbReference type="InterPro" id="IPR001650">
    <property type="entry name" value="Helicase_C-like"/>
</dbReference>
<dbReference type="GO" id="GO:0005737">
    <property type="term" value="C:cytoplasm"/>
    <property type="evidence" value="ECO:0007669"/>
    <property type="project" value="TreeGrafter"/>
</dbReference>
<dbReference type="EMBL" id="VTPC01090963">
    <property type="protein sequence ID" value="KAF2880499.1"/>
    <property type="molecule type" value="Genomic_DNA"/>
</dbReference>